<dbReference type="InterPro" id="IPR002156">
    <property type="entry name" value="RNaseH_domain"/>
</dbReference>
<dbReference type="Pfam" id="PF13456">
    <property type="entry name" value="RVT_3"/>
    <property type="match status" value="1"/>
</dbReference>
<dbReference type="PANTHER" id="PTHR47723">
    <property type="entry name" value="OS05G0353850 PROTEIN"/>
    <property type="match status" value="1"/>
</dbReference>
<organism evidence="2 3">
    <name type="scientific">Solanum tuberosum</name>
    <name type="common">Potato</name>
    <dbReference type="NCBI Taxonomy" id="4113"/>
    <lineage>
        <taxon>Eukaryota</taxon>
        <taxon>Viridiplantae</taxon>
        <taxon>Streptophyta</taxon>
        <taxon>Embryophyta</taxon>
        <taxon>Tracheophyta</taxon>
        <taxon>Spermatophyta</taxon>
        <taxon>Magnoliopsida</taxon>
        <taxon>eudicotyledons</taxon>
        <taxon>Gunneridae</taxon>
        <taxon>Pentapetalae</taxon>
        <taxon>asterids</taxon>
        <taxon>lamiids</taxon>
        <taxon>Solanales</taxon>
        <taxon>Solanaceae</taxon>
        <taxon>Solanoideae</taxon>
        <taxon>Solaneae</taxon>
        <taxon>Solanum</taxon>
    </lineage>
</organism>
<feature type="domain" description="RNase H type-1" evidence="1">
    <location>
        <begin position="2"/>
        <end position="119"/>
    </location>
</feature>
<evidence type="ECO:0000259" key="1">
    <source>
        <dbReference type="Pfam" id="PF13456"/>
    </source>
</evidence>
<dbReference type="InterPro" id="IPR053151">
    <property type="entry name" value="RNase_H-like"/>
</dbReference>
<dbReference type="SUPFAM" id="SSF53098">
    <property type="entry name" value="Ribonuclease H-like"/>
    <property type="match status" value="1"/>
</dbReference>
<dbReference type="Gene3D" id="3.30.420.10">
    <property type="entry name" value="Ribonuclease H-like superfamily/Ribonuclease H"/>
    <property type="match status" value="1"/>
</dbReference>
<dbReference type="CDD" id="cd06222">
    <property type="entry name" value="RNase_H_like"/>
    <property type="match status" value="1"/>
</dbReference>
<sequence>MNSDGSCVGNSTGGGVIVRDSMGTCLMAFILPLGRGTNNTAESDAFLFGLRWCINNGHNLIITETDSLLLRNCINNSWSTPWRIKESVEEIRRLIRRHDIIINHCFREANHVADKLASMSHFVEEVKVFTQPSTIPRQIRDLLNIDKWQFPSFRVKQRKSSMIFFEPP</sequence>
<comment type="caution">
    <text evidence="2">The sequence shown here is derived from an EMBL/GenBank/DDBJ whole genome shotgun (WGS) entry which is preliminary data.</text>
</comment>
<evidence type="ECO:0000313" key="2">
    <source>
        <dbReference type="EMBL" id="KAH0740610.1"/>
    </source>
</evidence>
<dbReference type="PANTHER" id="PTHR47723:SF14">
    <property type="entry name" value="RNASE H TYPE-1 DOMAIN-CONTAINING PROTEIN"/>
    <property type="match status" value="1"/>
</dbReference>
<accession>A0ABQ7U1G6</accession>
<gene>
    <name evidence="2" type="ORF">KY290_033653</name>
</gene>
<dbReference type="EMBL" id="JAIVGD010000026">
    <property type="protein sequence ID" value="KAH0740610.1"/>
    <property type="molecule type" value="Genomic_DNA"/>
</dbReference>
<dbReference type="InterPro" id="IPR044730">
    <property type="entry name" value="RNase_H-like_dom_plant"/>
</dbReference>
<reference evidence="2 3" key="1">
    <citation type="journal article" date="2021" name="bioRxiv">
        <title>Chromosome-scale and haplotype-resolved genome assembly of a tetraploid potato cultivar.</title>
        <authorList>
            <person name="Sun H."/>
            <person name="Jiao W.-B."/>
            <person name="Krause K."/>
            <person name="Campoy J.A."/>
            <person name="Goel M."/>
            <person name="Folz-Donahue K."/>
            <person name="Kukat C."/>
            <person name="Huettel B."/>
            <person name="Schneeberger K."/>
        </authorList>
    </citation>
    <scope>NUCLEOTIDE SEQUENCE [LARGE SCALE GENOMIC DNA]</scope>
    <source>
        <strain evidence="2">SolTubOtavaFocal</strain>
        <tissue evidence="2">Leaves</tissue>
    </source>
</reference>
<name>A0ABQ7U1G6_SOLTU</name>
<keyword evidence="3" id="KW-1185">Reference proteome</keyword>
<proteinExistence type="predicted"/>
<dbReference type="Proteomes" id="UP000826656">
    <property type="component" value="Unassembled WGS sequence"/>
</dbReference>
<dbReference type="InterPro" id="IPR012337">
    <property type="entry name" value="RNaseH-like_sf"/>
</dbReference>
<protein>
    <recommendedName>
        <fullName evidence="1">RNase H type-1 domain-containing protein</fullName>
    </recommendedName>
</protein>
<evidence type="ECO:0000313" key="3">
    <source>
        <dbReference type="Proteomes" id="UP000826656"/>
    </source>
</evidence>
<dbReference type="InterPro" id="IPR036397">
    <property type="entry name" value="RNaseH_sf"/>
</dbReference>